<keyword evidence="2" id="KW-1185">Reference proteome</keyword>
<evidence type="ECO:0000313" key="1">
    <source>
        <dbReference type="EMBL" id="CAD8151622.1"/>
    </source>
</evidence>
<dbReference type="Proteomes" id="UP000689195">
    <property type="component" value="Unassembled WGS sequence"/>
</dbReference>
<proteinExistence type="predicted"/>
<comment type="caution">
    <text evidence="1">The sequence shown here is derived from an EMBL/GenBank/DDBJ whole genome shotgun (WGS) entry which is preliminary data.</text>
</comment>
<gene>
    <name evidence="1" type="ORF">PPENT_87.1.T0220021</name>
</gene>
<sequence>MIQIRNLQIYCSCGKKNLFQQVCLNQSFRATNRAYCLKCDKRNEHFSCQYKVKDEEGLIQFFEDIGKKMEIYIQNLQESLKKIVEGFNELTRSLRNKCQYNQQRLQELNEQNLKNIQDEIFQFQDEFEKGLEEEMQNCSKNMLIKLNNWIDELRKKVNKVYYPILILLQ</sequence>
<evidence type="ECO:0000313" key="2">
    <source>
        <dbReference type="Proteomes" id="UP000689195"/>
    </source>
</evidence>
<name>A0A8S1TK72_9CILI</name>
<accession>A0A8S1TK72</accession>
<dbReference type="EMBL" id="CAJJDO010000022">
    <property type="protein sequence ID" value="CAD8151622.1"/>
    <property type="molecule type" value="Genomic_DNA"/>
</dbReference>
<protein>
    <submittedName>
        <fullName evidence="1">Uncharacterized protein</fullName>
    </submittedName>
</protein>
<reference evidence="1" key="1">
    <citation type="submission" date="2021-01" db="EMBL/GenBank/DDBJ databases">
        <authorList>
            <consortium name="Genoscope - CEA"/>
            <person name="William W."/>
        </authorList>
    </citation>
    <scope>NUCLEOTIDE SEQUENCE</scope>
</reference>
<dbReference type="AlphaFoldDB" id="A0A8S1TK72"/>
<organism evidence="1 2">
    <name type="scientific">Paramecium pentaurelia</name>
    <dbReference type="NCBI Taxonomy" id="43138"/>
    <lineage>
        <taxon>Eukaryota</taxon>
        <taxon>Sar</taxon>
        <taxon>Alveolata</taxon>
        <taxon>Ciliophora</taxon>
        <taxon>Intramacronucleata</taxon>
        <taxon>Oligohymenophorea</taxon>
        <taxon>Peniculida</taxon>
        <taxon>Parameciidae</taxon>
        <taxon>Paramecium</taxon>
    </lineage>
</organism>